<comment type="function">
    <text evidence="2">Catalyzes a mechanistically unusual reaction, the ATP-dependent insertion of CO2 between the N7 and N8 nitrogen atoms of 7,8-diaminopelargonic acid (DAPA, also called 7,8-diammoniononanoate) to form a ureido ring.</text>
</comment>
<dbReference type="STRING" id="448385.sce8161"/>
<dbReference type="AlphaFoldDB" id="A9FMI3"/>
<gene>
    <name evidence="2 3" type="primary">bioD</name>
    <name evidence="3" type="ordered locus">sce8161</name>
</gene>
<organism evidence="3 4">
    <name type="scientific">Sorangium cellulosum (strain So ce56)</name>
    <name type="common">Polyangium cellulosum (strain So ce56)</name>
    <dbReference type="NCBI Taxonomy" id="448385"/>
    <lineage>
        <taxon>Bacteria</taxon>
        <taxon>Pseudomonadati</taxon>
        <taxon>Myxococcota</taxon>
        <taxon>Polyangia</taxon>
        <taxon>Polyangiales</taxon>
        <taxon>Polyangiaceae</taxon>
        <taxon>Sorangium</taxon>
    </lineage>
</organism>
<dbReference type="SUPFAM" id="SSF52540">
    <property type="entry name" value="P-loop containing nucleoside triphosphate hydrolases"/>
    <property type="match status" value="1"/>
</dbReference>
<dbReference type="Proteomes" id="UP000002139">
    <property type="component" value="Chromosome"/>
</dbReference>
<keyword evidence="2" id="KW-0460">Magnesium</keyword>
<keyword evidence="1 2" id="KW-0093">Biotin biosynthesis</keyword>
<evidence type="ECO:0000256" key="2">
    <source>
        <dbReference type="HAMAP-Rule" id="MF_00336"/>
    </source>
</evidence>
<evidence type="ECO:0000313" key="4">
    <source>
        <dbReference type="Proteomes" id="UP000002139"/>
    </source>
</evidence>
<dbReference type="PANTHER" id="PTHR43210">
    <property type="entry name" value="DETHIOBIOTIN SYNTHETASE"/>
    <property type="match status" value="1"/>
</dbReference>
<dbReference type="CDD" id="cd03109">
    <property type="entry name" value="DTBS"/>
    <property type="match status" value="1"/>
</dbReference>
<dbReference type="GO" id="GO:0005524">
    <property type="term" value="F:ATP binding"/>
    <property type="evidence" value="ECO:0007669"/>
    <property type="project" value="UniProtKB-UniRule"/>
</dbReference>
<protein>
    <recommendedName>
        <fullName evidence="2">ATP-dependent dethiobiotin synthetase BioD</fullName>
        <ecNumber evidence="2">6.3.3.3</ecNumber>
    </recommendedName>
    <alternativeName>
        <fullName evidence="2">DTB synthetase</fullName>
        <shortName evidence="2">DTBS</shortName>
    </alternativeName>
    <alternativeName>
        <fullName evidence="2">Dethiobiotin synthase</fullName>
    </alternativeName>
</protein>
<feature type="binding site" evidence="2">
    <location>
        <position position="27"/>
    </location>
    <ligand>
        <name>Mg(2+)</name>
        <dbReference type="ChEBI" id="CHEBI:18420"/>
    </ligand>
</feature>
<dbReference type="BioCyc" id="SCEL448385:SCE_RS41805-MONOMER"/>
<keyword evidence="4" id="KW-1185">Reference proteome</keyword>
<dbReference type="NCBIfam" id="TIGR00347">
    <property type="entry name" value="bioD"/>
    <property type="match status" value="1"/>
</dbReference>
<keyword evidence="2" id="KW-0547">Nucleotide-binding</keyword>
<feature type="binding site" evidence="2">
    <location>
        <position position="61"/>
    </location>
    <ligand>
        <name>ATP</name>
        <dbReference type="ChEBI" id="CHEBI:30616"/>
    </ligand>
</feature>
<accession>A9FMI3</accession>
<keyword evidence="2" id="KW-0479">Metal-binding</keyword>
<dbReference type="UniPathway" id="UPA00078">
    <property type="reaction ID" value="UER00161"/>
</dbReference>
<comment type="cofactor">
    <cofactor evidence="2">
        <name>Mg(2+)</name>
        <dbReference type="ChEBI" id="CHEBI:18420"/>
    </cofactor>
</comment>
<keyword evidence="2" id="KW-0436">Ligase</keyword>
<comment type="subcellular location">
    <subcellularLocation>
        <location evidence="2">Cytoplasm</location>
    </subcellularLocation>
</comment>
<proteinExistence type="inferred from homology"/>
<feature type="binding site" evidence="2">
    <location>
        <begin position="117"/>
        <end position="120"/>
    </location>
    <ligand>
        <name>ATP</name>
        <dbReference type="ChEBI" id="CHEBI:30616"/>
    </ligand>
</feature>
<dbReference type="InterPro" id="IPR004472">
    <property type="entry name" value="DTB_synth_BioD"/>
</dbReference>
<dbReference type="InterPro" id="IPR027417">
    <property type="entry name" value="P-loop_NTPase"/>
</dbReference>
<comment type="similarity">
    <text evidence="2">Belongs to the dethiobiotin synthetase family.</text>
</comment>
<dbReference type="GO" id="GO:0009102">
    <property type="term" value="P:biotin biosynthetic process"/>
    <property type="evidence" value="ECO:0007669"/>
    <property type="project" value="UniProtKB-UniRule"/>
</dbReference>
<name>A9FMI3_SORC5</name>
<dbReference type="EC" id="6.3.3.3" evidence="2"/>
<feature type="active site" evidence="2">
    <location>
        <position position="48"/>
    </location>
</feature>
<comment type="catalytic activity">
    <reaction evidence="2">
        <text>(7R,8S)-7,8-diammoniononanoate + CO2 + ATP = (4R,5S)-dethiobiotin + ADP + phosphate + 3 H(+)</text>
        <dbReference type="Rhea" id="RHEA:15805"/>
        <dbReference type="ChEBI" id="CHEBI:15378"/>
        <dbReference type="ChEBI" id="CHEBI:16526"/>
        <dbReference type="ChEBI" id="CHEBI:30616"/>
        <dbReference type="ChEBI" id="CHEBI:43474"/>
        <dbReference type="ChEBI" id="CHEBI:149469"/>
        <dbReference type="ChEBI" id="CHEBI:149473"/>
        <dbReference type="ChEBI" id="CHEBI:456216"/>
        <dbReference type="EC" id="6.3.3.3"/>
    </reaction>
</comment>
<sequence length="232" mass="23082">MRGVPVSRETGRIRVAVVGTGTGVGKTHVSVALVAALAARGDKVCGLKPIESGIDGTSTTDAEQLALVSSVQPEPAPYRFAEPLSPHLAARRCGCAISLDVVTAWVDRQSAPVAIVESAGALLSPLGPGLTNADLVRALSPDAVVLVGLDRLGILHEVACCTLALRALAPGLPPAVIVLNPPAVPDASTGTNAGELAALGIASGAVVMPRAAPTAPASLSAAQVALARLALS</sequence>
<feature type="binding site" evidence="2">
    <location>
        <position position="117"/>
    </location>
    <ligand>
        <name>Mg(2+)</name>
        <dbReference type="ChEBI" id="CHEBI:18420"/>
    </ligand>
</feature>
<feature type="binding site" evidence="2">
    <location>
        <position position="61"/>
    </location>
    <ligand>
        <name>Mg(2+)</name>
        <dbReference type="ChEBI" id="CHEBI:18420"/>
    </ligand>
</feature>
<evidence type="ECO:0000313" key="3">
    <source>
        <dbReference type="EMBL" id="CAN98331.1"/>
    </source>
</evidence>
<feature type="binding site" evidence="2">
    <location>
        <position position="52"/>
    </location>
    <ligand>
        <name>substrate</name>
    </ligand>
</feature>
<comment type="subunit">
    <text evidence="2">Homodimer.</text>
</comment>
<keyword evidence="2" id="KW-0963">Cytoplasm</keyword>
<dbReference type="GO" id="GO:0004141">
    <property type="term" value="F:dethiobiotin synthase activity"/>
    <property type="evidence" value="ECO:0007669"/>
    <property type="project" value="UniProtKB-UniRule"/>
</dbReference>
<evidence type="ECO:0000256" key="1">
    <source>
        <dbReference type="ARBA" id="ARBA00022756"/>
    </source>
</evidence>
<dbReference type="HAMAP" id="MF_00336">
    <property type="entry name" value="BioD"/>
    <property type="match status" value="1"/>
</dbReference>
<dbReference type="HOGENOM" id="CLU_1282528_0_0_7"/>
<dbReference type="eggNOG" id="COG0132">
    <property type="taxonomic scope" value="Bacteria"/>
</dbReference>
<comment type="caution">
    <text evidence="2">Lacks conserved residue(s) required for the propagation of feature annotation.</text>
</comment>
<reference evidence="3 4" key="1">
    <citation type="journal article" date="2007" name="Nat. Biotechnol.">
        <title>Complete genome sequence of the myxobacterium Sorangium cellulosum.</title>
        <authorList>
            <person name="Schneiker S."/>
            <person name="Perlova O."/>
            <person name="Kaiser O."/>
            <person name="Gerth K."/>
            <person name="Alici A."/>
            <person name="Altmeyer M.O."/>
            <person name="Bartels D."/>
            <person name="Bekel T."/>
            <person name="Beyer S."/>
            <person name="Bode E."/>
            <person name="Bode H.B."/>
            <person name="Bolten C.J."/>
            <person name="Choudhuri J.V."/>
            <person name="Doss S."/>
            <person name="Elnakady Y.A."/>
            <person name="Frank B."/>
            <person name="Gaigalat L."/>
            <person name="Goesmann A."/>
            <person name="Groeger C."/>
            <person name="Gross F."/>
            <person name="Jelsbak L."/>
            <person name="Jelsbak L."/>
            <person name="Kalinowski J."/>
            <person name="Kegler C."/>
            <person name="Knauber T."/>
            <person name="Konietzny S."/>
            <person name="Kopp M."/>
            <person name="Krause L."/>
            <person name="Krug D."/>
            <person name="Linke B."/>
            <person name="Mahmud T."/>
            <person name="Martinez-Arias R."/>
            <person name="McHardy A.C."/>
            <person name="Merai M."/>
            <person name="Meyer F."/>
            <person name="Mormann S."/>
            <person name="Munoz-Dorado J."/>
            <person name="Perez J."/>
            <person name="Pradella S."/>
            <person name="Rachid S."/>
            <person name="Raddatz G."/>
            <person name="Rosenau F."/>
            <person name="Rueckert C."/>
            <person name="Sasse F."/>
            <person name="Scharfe M."/>
            <person name="Schuster S.C."/>
            <person name="Suen G."/>
            <person name="Treuner-Lange A."/>
            <person name="Velicer G.J."/>
            <person name="Vorholter F.-J."/>
            <person name="Weissman K.J."/>
            <person name="Welch R.D."/>
            <person name="Wenzel S.C."/>
            <person name="Whitworth D.E."/>
            <person name="Wilhelm S."/>
            <person name="Wittmann C."/>
            <person name="Bloecker H."/>
            <person name="Puehler A."/>
            <person name="Mueller R."/>
        </authorList>
    </citation>
    <scope>NUCLEOTIDE SEQUENCE [LARGE SCALE GENOMIC DNA]</scope>
    <source>
        <strain evidence="4">So ce56</strain>
    </source>
</reference>
<feature type="binding site" evidence="2">
    <location>
        <begin position="23"/>
        <end position="28"/>
    </location>
    <ligand>
        <name>ATP</name>
        <dbReference type="ChEBI" id="CHEBI:30616"/>
    </ligand>
</feature>
<dbReference type="Pfam" id="PF13500">
    <property type="entry name" value="AAA_26"/>
    <property type="match status" value="1"/>
</dbReference>
<comment type="pathway">
    <text evidence="2">Cofactor biosynthesis; biotin biosynthesis; biotin from 7,8-diaminononanoate: step 1/2.</text>
</comment>
<dbReference type="KEGG" id="scl:sce8161"/>
<dbReference type="Gene3D" id="3.40.50.300">
    <property type="entry name" value="P-loop containing nucleotide triphosphate hydrolases"/>
    <property type="match status" value="1"/>
</dbReference>
<dbReference type="GO" id="GO:0005829">
    <property type="term" value="C:cytosol"/>
    <property type="evidence" value="ECO:0007669"/>
    <property type="project" value="TreeGrafter"/>
</dbReference>
<dbReference type="PANTHER" id="PTHR43210:SF5">
    <property type="entry name" value="DETHIOBIOTIN SYNTHETASE"/>
    <property type="match status" value="1"/>
</dbReference>
<dbReference type="EMBL" id="AM746676">
    <property type="protein sequence ID" value="CAN98331.1"/>
    <property type="molecule type" value="Genomic_DNA"/>
</dbReference>
<keyword evidence="2" id="KW-0067">ATP-binding</keyword>
<dbReference type="GO" id="GO:0000287">
    <property type="term" value="F:magnesium ion binding"/>
    <property type="evidence" value="ECO:0007669"/>
    <property type="project" value="UniProtKB-UniRule"/>
</dbReference>